<feature type="compositionally biased region" description="Gly residues" evidence="5">
    <location>
        <begin position="17"/>
        <end position="26"/>
    </location>
</feature>
<sequence>MDYRDSADLSGTRTRRAGGGGGRSGGGFGGGLGGGLGGGRGGRPMAVGGGIGGVLILLLALFLGPSLGLNVGDLMGGQGGGSNAQPGSYQTECSGQDAKKNRDCRWAYYETAVQKYWSGAIRDYKYADMELYSGTVRTACGMGQTQMGPFYCPGDSTVYIDDSFVGTLLNQLGAAGGDAAELYIVAHEYGHHIQNLDGIIRSIKRDSGDGSEQVRLELQADCYAGVFFHNTVKDPQSPIAAVSKDDLLRIADAAKSVGDDHIQRQQGGFVNPESWTHGSSEQRQRWVSIGFDTGNPRSCDTFSVSDADL</sequence>
<keyword evidence="2 6" id="KW-0812">Transmembrane</keyword>
<dbReference type="OrthoDB" id="9774900at2"/>
<dbReference type="AlphaFoldDB" id="A0A3P1WUA0"/>
<dbReference type="Pfam" id="PF04228">
    <property type="entry name" value="Zn_peptidase"/>
    <property type="match status" value="1"/>
</dbReference>
<protein>
    <recommendedName>
        <fullName evidence="9">Neutral zinc metallopeptidase</fullName>
    </recommendedName>
</protein>
<reference evidence="7 8" key="1">
    <citation type="submission" date="2018-11" db="EMBL/GenBank/DDBJ databases">
        <title>Genomes From Bacteria Associated with the Canine Oral Cavity: a Test Case for Automated Genome-Based Taxonomic Assignment.</title>
        <authorList>
            <person name="Coil D.A."/>
            <person name="Jospin G."/>
            <person name="Darling A.E."/>
            <person name="Wallis C."/>
            <person name="Davis I.J."/>
            <person name="Harris S."/>
            <person name="Eisen J.A."/>
            <person name="Holcombe L.J."/>
            <person name="O'Flynn C."/>
        </authorList>
    </citation>
    <scope>NUCLEOTIDE SEQUENCE [LARGE SCALE GENOMIC DNA]</scope>
    <source>
        <strain evidence="7 8">OH2822_COT-296</strain>
    </source>
</reference>
<feature type="region of interest" description="Disordered" evidence="5">
    <location>
        <begin position="260"/>
        <end position="282"/>
    </location>
</feature>
<evidence type="ECO:0000256" key="2">
    <source>
        <dbReference type="ARBA" id="ARBA00022692"/>
    </source>
</evidence>
<dbReference type="PANTHER" id="PTHR30168:SF0">
    <property type="entry name" value="INNER MEMBRANE PROTEIN"/>
    <property type="match status" value="1"/>
</dbReference>
<evidence type="ECO:0008006" key="9">
    <source>
        <dbReference type="Google" id="ProtNLM"/>
    </source>
</evidence>
<gene>
    <name evidence="7" type="ORF">EII35_07125</name>
</gene>
<comment type="caution">
    <text evidence="7">The sequence shown here is derived from an EMBL/GenBank/DDBJ whole genome shotgun (WGS) entry which is preliminary data.</text>
</comment>
<evidence type="ECO:0000313" key="8">
    <source>
        <dbReference type="Proteomes" id="UP000280935"/>
    </source>
</evidence>
<dbReference type="EMBL" id="RQYT01000012">
    <property type="protein sequence ID" value="RRD49771.1"/>
    <property type="molecule type" value="Genomic_DNA"/>
</dbReference>
<keyword evidence="4 6" id="KW-0472">Membrane</keyword>
<accession>A0A3P1WUA0</accession>
<organism evidence="7 8">
    <name type="scientific">Arachnia propionica</name>
    <dbReference type="NCBI Taxonomy" id="1750"/>
    <lineage>
        <taxon>Bacteria</taxon>
        <taxon>Bacillati</taxon>
        <taxon>Actinomycetota</taxon>
        <taxon>Actinomycetes</taxon>
        <taxon>Propionibacteriales</taxon>
        <taxon>Propionibacteriaceae</taxon>
        <taxon>Arachnia</taxon>
    </lineage>
</organism>
<evidence type="ECO:0000256" key="4">
    <source>
        <dbReference type="ARBA" id="ARBA00023136"/>
    </source>
</evidence>
<evidence type="ECO:0000313" key="7">
    <source>
        <dbReference type="EMBL" id="RRD49771.1"/>
    </source>
</evidence>
<evidence type="ECO:0000256" key="5">
    <source>
        <dbReference type="SAM" id="MobiDB-lite"/>
    </source>
</evidence>
<keyword evidence="3 6" id="KW-1133">Transmembrane helix</keyword>
<dbReference type="InterPro" id="IPR007343">
    <property type="entry name" value="Uncharacterised_pept_Zn_put"/>
</dbReference>
<evidence type="ECO:0000256" key="1">
    <source>
        <dbReference type="ARBA" id="ARBA00004167"/>
    </source>
</evidence>
<name>A0A3P1WUA0_9ACTN</name>
<proteinExistence type="predicted"/>
<dbReference type="Proteomes" id="UP000280935">
    <property type="component" value="Unassembled WGS sequence"/>
</dbReference>
<dbReference type="PANTHER" id="PTHR30168">
    <property type="entry name" value="PUTATIVE MEMBRANE PROTEIN YPFJ"/>
    <property type="match status" value="1"/>
</dbReference>
<dbReference type="RefSeq" id="WP_125227773.1">
    <property type="nucleotide sequence ID" value="NZ_RQYT01000012.1"/>
</dbReference>
<comment type="subcellular location">
    <subcellularLocation>
        <location evidence="1">Membrane</location>
        <topology evidence="1">Single-pass membrane protein</topology>
    </subcellularLocation>
</comment>
<feature type="region of interest" description="Disordered" evidence="5">
    <location>
        <begin position="1"/>
        <end position="26"/>
    </location>
</feature>
<dbReference type="GO" id="GO:0016020">
    <property type="term" value="C:membrane"/>
    <property type="evidence" value="ECO:0007669"/>
    <property type="project" value="UniProtKB-SubCell"/>
</dbReference>
<evidence type="ECO:0000256" key="3">
    <source>
        <dbReference type="ARBA" id="ARBA00022989"/>
    </source>
</evidence>
<feature type="compositionally biased region" description="Polar residues" evidence="5">
    <location>
        <begin position="264"/>
        <end position="281"/>
    </location>
</feature>
<feature type="transmembrane region" description="Helical" evidence="6">
    <location>
        <begin position="45"/>
        <end position="64"/>
    </location>
</feature>
<evidence type="ECO:0000256" key="6">
    <source>
        <dbReference type="SAM" id="Phobius"/>
    </source>
</evidence>